<dbReference type="PANTHER" id="PTHR10126">
    <property type="entry name" value="TATA-BOX BINDING PROTEIN"/>
    <property type="match status" value="1"/>
</dbReference>
<gene>
    <name evidence="4" type="ORF">niasHS_017200</name>
</gene>
<comment type="similarity">
    <text evidence="1">Belongs to the TBP family.</text>
</comment>
<dbReference type="Gene3D" id="3.30.310.10">
    <property type="entry name" value="TATA-Binding Protein"/>
    <property type="match status" value="2"/>
</dbReference>
<dbReference type="SUPFAM" id="SSF55945">
    <property type="entry name" value="TATA-box binding protein-like"/>
    <property type="match status" value="1"/>
</dbReference>
<evidence type="ECO:0000313" key="5">
    <source>
        <dbReference type="Proteomes" id="UP001620645"/>
    </source>
</evidence>
<dbReference type="PRINTS" id="PR00686">
    <property type="entry name" value="TIFACTORIID"/>
</dbReference>
<dbReference type="InterPro" id="IPR000814">
    <property type="entry name" value="TBP"/>
</dbReference>
<protein>
    <submittedName>
        <fullName evidence="4">Uncharacterized protein</fullName>
    </submittedName>
</protein>
<dbReference type="EMBL" id="JBICCN010000394">
    <property type="protein sequence ID" value="KAL3071343.1"/>
    <property type="molecule type" value="Genomic_DNA"/>
</dbReference>
<name>A0ABD2IDV2_HETSC</name>
<keyword evidence="5" id="KW-1185">Reference proteome</keyword>
<organism evidence="4 5">
    <name type="scientific">Heterodera schachtii</name>
    <name type="common">Sugarbeet cyst nematode worm</name>
    <name type="synonym">Tylenchus schachtii</name>
    <dbReference type="NCBI Taxonomy" id="97005"/>
    <lineage>
        <taxon>Eukaryota</taxon>
        <taxon>Metazoa</taxon>
        <taxon>Ecdysozoa</taxon>
        <taxon>Nematoda</taxon>
        <taxon>Chromadorea</taxon>
        <taxon>Rhabditida</taxon>
        <taxon>Tylenchina</taxon>
        <taxon>Tylenchomorpha</taxon>
        <taxon>Tylenchoidea</taxon>
        <taxon>Heteroderidae</taxon>
        <taxon>Heteroderinae</taxon>
        <taxon>Heterodera</taxon>
    </lineage>
</organism>
<keyword evidence="2" id="KW-0238">DNA-binding</keyword>
<keyword evidence="3" id="KW-0804">Transcription</keyword>
<comment type="caution">
    <text evidence="4">The sequence shown here is derived from an EMBL/GenBank/DDBJ whole genome shotgun (WGS) entry which is preliminary data.</text>
</comment>
<dbReference type="Proteomes" id="UP001620645">
    <property type="component" value="Unassembled WGS sequence"/>
</dbReference>
<accession>A0ABD2IDV2</accession>
<dbReference type="InterPro" id="IPR012295">
    <property type="entry name" value="TBP_dom_sf"/>
</dbReference>
<evidence type="ECO:0000313" key="4">
    <source>
        <dbReference type="EMBL" id="KAL3071343.1"/>
    </source>
</evidence>
<sequence>MRIRSFKKTVAALIFQSSRIVLTGVPHPDKAQNIAQKVLRRIQHTQNKKLAIQQLRVVNVVGVETFAKRICVERLAKTMGGIYDPSIFPALRCKLDNGTTCLIYISGKVIVTGVKSIDLLKNSFELLSTIVPKHFR</sequence>
<evidence type="ECO:0000256" key="2">
    <source>
        <dbReference type="ARBA" id="ARBA00023125"/>
    </source>
</evidence>
<dbReference type="AlphaFoldDB" id="A0ABD2IDV2"/>
<dbReference type="Pfam" id="PF00352">
    <property type="entry name" value="TBP"/>
    <property type="match status" value="1"/>
</dbReference>
<dbReference type="GO" id="GO:0003677">
    <property type="term" value="F:DNA binding"/>
    <property type="evidence" value="ECO:0007669"/>
    <property type="project" value="UniProtKB-KW"/>
</dbReference>
<evidence type="ECO:0000256" key="1">
    <source>
        <dbReference type="ARBA" id="ARBA00005560"/>
    </source>
</evidence>
<evidence type="ECO:0000256" key="3">
    <source>
        <dbReference type="ARBA" id="ARBA00023163"/>
    </source>
</evidence>
<proteinExistence type="inferred from homology"/>
<reference evidence="4 5" key="1">
    <citation type="submission" date="2024-10" db="EMBL/GenBank/DDBJ databases">
        <authorList>
            <person name="Kim D."/>
        </authorList>
    </citation>
    <scope>NUCLEOTIDE SEQUENCE [LARGE SCALE GENOMIC DNA]</scope>
    <source>
        <strain evidence="4">Taebaek</strain>
    </source>
</reference>